<dbReference type="GO" id="GO:0000049">
    <property type="term" value="F:tRNA binding"/>
    <property type="evidence" value="ECO:0007669"/>
    <property type="project" value="UniProtKB-UniRule"/>
</dbReference>
<gene>
    <name evidence="9" type="primary">tmcA</name>
    <name evidence="11" type="ORF">SAMN02745132_03856</name>
</gene>
<evidence type="ECO:0000256" key="2">
    <source>
        <dbReference type="ARBA" id="ARBA00022555"/>
    </source>
</evidence>
<dbReference type="GO" id="GO:0005737">
    <property type="term" value="C:cytoplasm"/>
    <property type="evidence" value="ECO:0007669"/>
    <property type="project" value="UniProtKB-SubCell"/>
</dbReference>
<dbReference type="Proteomes" id="UP000190162">
    <property type="component" value="Unassembled WGS sequence"/>
</dbReference>
<dbReference type="GO" id="GO:0005524">
    <property type="term" value="F:ATP binding"/>
    <property type="evidence" value="ECO:0007669"/>
    <property type="project" value="UniProtKB-UniRule"/>
</dbReference>
<keyword evidence="6 9" id="KW-0067">ATP-binding</keyword>
<evidence type="ECO:0000259" key="10">
    <source>
        <dbReference type="PROSITE" id="PS51186"/>
    </source>
</evidence>
<comment type="function">
    <text evidence="9">Catalyzes the formation of N(4)-acetylcytidine (ac(4)C) at the wobble position of tRNA(Met), by using acetyl-CoA as an acetyl donor and ATP (or GTP).</text>
</comment>
<dbReference type="AlphaFoldDB" id="A0A1T4VHL1"/>
<dbReference type="CDD" id="cd04301">
    <property type="entry name" value="NAT_SF"/>
    <property type="match status" value="1"/>
</dbReference>
<evidence type="ECO:0000256" key="6">
    <source>
        <dbReference type="ARBA" id="ARBA00022840"/>
    </source>
</evidence>
<feature type="binding site" evidence="9">
    <location>
        <position position="298"/>
    </location>
    <ligand>
        <name>ATP</name>
        <dbReference type="ChEBI" id="CHEBI:30616"/>
    </ligand>
</feature>
<proteinExistence type="inferred from homology"/>
<dbReference type="Gene3D" id="3.40.50.11040">
    <property type="match status" value="1"/>
</dbReference>
<dbReference type="GO" id="GO:0051391">
    <property type="term" value="P:tRNA acetylation"/>
    <property type="evidence" value="ECO:0007669"/>
    <property type="project" value="UniProtKB-UniRule"/>
</dbReference>
<feature type="domain" description="N-acetyltransferase" evidence="10">
    <location>
        <begin position="328"/>
        <end position="515"/>
    </location>
</feature>
<dbReference type="InterPro" id="IPR027417">
    <property type="entry name" value="P-loop_NTPase"/>
</dbReference>
<organism evidence="11 12">
    <name type="scientific">Enterovibrio nigricans DSM 22720</name>
    <dbReference type="NCBI Taxonomy" id="1121868"/>
    <lineage>
        <taxon>Bacteria</taxon>
        <taxon>Pseudomonadati</taxon>
        <taxon>Pseudomonadota</taxon>
        <taxon>Gammaproteobacteria</taxon>
        <taxon>Vibrionales</taxon>
        <taxon>Vibrionaceae</taxon>
        <taxon>Enterovibrio</taxon>
    </lineage>
</organism>
<dbReference type="PANTHER" id="PTHR10925:SF5">
    <property type="entry name" value="RNA CYTIDINE ACETYLTRANSFERASE"/>
    <property type="match status" value="1"/>
</dbReference>
<keyword evidence="7 9" id="KW-0694">RNA-binding</keyword>
<keyword evidence="1 9" id="KW-0963">Cytoplasm</keyword>
<evidence type="ECO:0000256" key="9">
    <source>
        <dbReference type="HAMAP-Rule" id="MF_01886"/>
    </source>
</evidence>
<dbReference type="HAMAP" id="MF_01886">
    <property type="entry name" value="tRNA_acetyltr_TmcA"/>
    <property type="match status" value="1"/>
</dbReference>
<dbReference type="InterPro" id="IPR038321">
    <property type="entry name" value="TmcA_C_sf"/>
</dbReference>
<keyword evidence="5 9" id="KW-0547">Nucleotide-binding</keyword>
<comment type="caution">
    <text evidence="9">Lacks conserved residue(s) required for the propagation of feature annotation.</text>
</comment>
<evidence type="ECO:0000256" key="4">
    <source>
        <dbReference type="ARBA" id="ARBA00022694"/>
    </source>
</evidence>
<dbReference type="PANTHER" id="PTHR10925">
    <property type="entry name" value="N-ACETYLTRANSFERASE 10"/>
    <property type="match status" value="1"/>
</dbReference>
<feature type="binding site" evidence="9">
    <location>
        <position position="129"/>
    </location>
    <ligand>
        <name>ATP</name>
        <dbReference type="ChEBI" id="CHEBI:30616"/>
    </ligand>
</feature>
<feature type="binding site" evidence="9">
    <location>
        <begin position="440"/>
        <end position="442"/>
    </location>
    <ligand>
        <name>acetyl-CoA</name>
        <dbReference type="ChEBI" id="CHEBI:57288"/>
    </ligand>
</feature>
<dbReference type="Pfam" id="PF00583">
    <property type="entry name" value="Acetyltransf_1"/>
    <property type="match status" value="1"/>
</dbReference>
<keyword evidence="8 9" id="KW-0012">Acyltransferase</keyword>
<dbReference type="EC" id="2.3.1.193" evidence="9"/>
<dbReference type="InterPro" id="IPR007807">
    <property type="entry name" value="TcmA/NAT10_helicase"/>
</dbReference>
<evidence type="ECO:0000313" key="11">
    <source>
        <dbReference type="EMBL" id="SKA64439.1"/>
    </source>
</evidence>
<dbReference type="InterPro" id="IPR013562">
    <property type="entry name" value="TmcA/NAT10_N"/>
</dbReference>
<comment type="catalytic activity">
    <reaction evidence="9">
        <text>cytidine(34) in elongator tRNA(Met) + acetyl-CoA + ATP + H2O = N(4)-acetylcytidine(34) in elongator tRNA(Met) + ADP + phosphate + CoA + H(+)</text>
        <dbReference type="Rhea" id="RHEA:43788"/>
        <dbReference type="Rhea" id="RHEA-COMP:10693"/>
        <dbReference type="Rhea" id="RHEA-COMP:10694"/>
        <dbReference type="ChEBI" id="CHEBI:15377"/>
        <dbReference type="ChEBI" id="CHEBI:15378"/>
        <dbReference type="ChEBI" id="CHEBI:30616"/>
        <dbReference type="ChEBI" id="CHEBI:43474"/>
        <dbReference type="ChEBI" id="CHEBI:57287"/>
        <dbReference type="ChEBI" id="CHEBI:57288"/>
        <dbReference type="ChEBI" id="CHEBI:74900"/>
        <dbReference type="ChEBI" id="CHEBI:82748"/>
        <dbReference type="ChEBI" id="CHEBI:456216"/>
        <dbReference type="EC" id="2.3.1.193"/>
    </reaction>
</comment>
<evidence type="ECO:0000256" key="5">
    <source>
        <dbReference type="ARBA" id="ARBA00022741"/>
    </source>
</evidence>
<reference evidence="12" key="1">
    <citation type="submission" date="2017-02" db="EMBL/GenBank/DDBJ databases">
        <authorList>
            <person name="Varghese N."/>
            <person name="Submissions S."/>
        </authorList>
    </citation>
    <scope>NUCLEOTIDE SEQUENCE [LARGE SCALE GENOMIC DNA]</scope>
    <source>
        <strain evidence="12">DSM 22720</strain>
    </source>
</reference>
<evidence type="ECO:0000256" key="3">
    <source>
        <dbReference type="ARBA" id="ARBA00022679"/>
    </source>
</evidence>
<dbReference type="GO" id="GO:1990883">
    <property type="term" value="F:18S rRNA cytidine N-acetyltransferase activity"/>
    <property type="evidence" value="ECO:0007669"/>
    <property type="project" value="TreeGrafter"/>
</dbReference>
<evidence type="ECO:0000313" key="12">
    <source>
        <dbReference type="Proteomes" id="UP000190162"/>
    </source>
</evidence>
<evidence type="ECO:0000256" key="1">
    <source>
        <dbReference type="ARBA" id="ARBA00022490"/>
    </source>
</evidence>
<dbReference type="Gene3D" id="3.40.50.300">
    <property type="entry name" value="P-loop containing nucleotide triphosphate hydrolases"/>
    <property type="match status" value="1"/>
</dbReference>
<dbReference type="GO" id="GO:1904812">
    <property type="term" value="P:rRNA acetylation involved in maturation of SSU-rRNA"/>
    <property type="evidence" value="ECO:0007669"/>
    <property type="project" value="TreeGrafter"/>
</dbReference>
<dbReference type="InterPro" id="IPR016181">
    <property type="entry name" value="Acyl_CoA_acyltransferase"/>
</dbReference>
<protein>
    <recommendedName>
        <fullName evidence="9">tRNA(Met) cytidine acetyltransferase TmcA</fullName>
        <ecNumber evidence="9">2.3.1.193</ecNumber>
    </recommendedName>
</protein>
<dbReference type="InterPro" id="IPR000182">
    <property type="entry name" value="GNAT_dom"/>
</dbReference>
<name>A0A1T4VHL1_9GAMM</name>
<dbReference type="Pfam" id="PF05127">
    <property type="entry name" value="NAT10_TcmA_helicase"/>
    <property type="match status" value="1"/>
</dbReference>
<dbReference type="Gene3D" id="3.40.630.30">
    <property type="match status" value="1"/>
</dbReference>
<dbReference type="GO" id="GO:0002101">
    <property type="term" value="P:tRNA wobble cytosine modification"/>
    <property type="evidence" value="ECO:0007669"/>
    <property type="project" value="UniProtKB-UniRule"/>
</dbReference>
<comment type="similarity">
    <text evidence="9">Belongs to the TmcA family.</text>
</comment>
<dbReference type="GO" id="GO:0051392">
    <property type="term" value="F:tRNA cytidine N4-acetyltransferase activity"/>
    <property type="evidence" value="ECO:0007669"/>
    <property type="project" value="UniProtKB-UniRule"/>
</dbReference>
<sequence>MEGDSDFCVSLLNALPDVIVVSDATHHASVLPWSKAKQLLGQELGTLALDIRESIDVDKVCAFSGCVKGGELLLFLVTHVYSPFTERLSRFYSHPNAAIFSQKSGVTLPSICTEYDVQTCFSDGVTDDQKMAIDAINKVLNGHRRRPLLMVADRGRGKSSAMGLAAGHIIAERKKRILVTSPSMANVETLFKHAVLDDSFTRESKQNISHSSGGEVCFVAPDALLRELPSCDLLLVDEAAAIPIPMLDNILLAYSRIVFSSTEHGYEGTGRAFSSRFRSMLSTCAKGWKECRLETPVRWSRNDPLEQWLFDAFLFDAEPDNAPECGDITTRQITSDDLLRDEPLLRQLFALMVTAHYQTSPNDLVQLLNSANQIIIGAFNDGVLVGAALGMREGNFEPGLAMDVVLGKRRAKGHLLAQSLASHSGIVDPLVSSLLRIVRIAVHPSIRRQGIGSALISALEQQALQVGIAAIGTSFGCNMPLWAFWTEQGYHAVRLGVQRDAASGSYSLQMIKPLGERLPWIEQLSELLSLNFLHQLSEQYADMDTMLLNRLVSSVCRASPPSLFAKEQIRLFSQGALGYDLVVGSLWQWFLHWLIRSDHHDEMNSTGCLLLSAKLLQRSGWDSLAKKYGYTGRKDAETAMRQWVAIVIND</sequence>
<keyword evidence="2 9" id="KW-0820">tRNA-binding</keyword>
<evidence type="ECO:0000256" key="8">
    <source>
        <dbReference type="ARBA" id="ARBA00023315"/>
    </source>
</evidence>
<comment type="subcellular location">
    <subcellularLocation>
        <location evidence="9">Cytoplasm</location>
    </subcellularLocation>
</comment>
<dbReference type="Pfam" id="PF08351">
    <property type="entry name" value="TmcA_N"/>
    <property type="match status" value="1"/>
</dbReference>
<dbReference type="SUPFAM" id="SSF52540">
    <property type="entry name" value="P-loop containing nucleoside triphosphate hydrolases"/>
    <property type="match status" value="1"/>
</dbReference>
<dbReference type="InterPro" id="IPR032672">
    <property type="entry name" value="TmcA/NAT10/Kre33"/>
</dbReference>
<keyword evidence="4 9" id="KW-0819">tRNA processing</keyword>
<keyword evidence="12" id="KW-1185">Reference proteome</keyword>
<dbReference type="InterPro" id="IPR024914">
    <property type="entry name" value="tRNA_acetyltr_TmcA"/>
</dbReference>
<evidence type="ECO:0000256" key="7">
    <source>
        <dbReference type="ARBA" id="ARBA00022884"/>
    </source>
</evidence>
<accession>A0A1T4VHL1</accession>
<keyword evidence="3 9" id="KW-0808">Transferase</keyword>
<dbReference type="SUPFAM" id="SSF55729">
    <property type="entry name" value="Acyl-CoA N-acyltransferases (Nat)"/>
    <property type="match status" value="1"/>
</dbReference>
<dbReference type="PROSITE" id="PS51186">
    <property type="entry name" value="GNAT"/>
    <property type="match status" value="1"/>
</dbReference>
<dbReference type="EMBL" id="FUXU01000073">
    <property type="protein sequence ID" value="SKA64439.1"/>
    <property type="molecule type" value="Genomic_DNA"/>
</dbReference>
<dbReference type="Gene3D" id="1.20.120.890">
    <property type="entry name" value="tRNA(Met) cytidine acetyltransferase, tail domain"/>
    <property type="match status" value="1"/>
</dbReference>